<keyword evidence="2" id="KW-1185">Reference proteome</keyword>
<organism evidence="1 2">
    <name type="scientific">Parelaphostrongylus tenuis</name>
    <name type="common">Meningeal worm</name>
    <dbReference type="NCBI Taxonomy" id="148309"/>
    <lineage>
        <taxon>Eukaryota</taxon>
        <taxon>Metazoa</taxon>
        <taxon>Ecdysozoa</taxon>
        <taxon>Nematoda</taxon>
        <taxon>Chromadorea</taxon>
        <taxon>Rhabditida</taxon>
        <taxon>Rhabditina</taxon>
        <taxon>Rhabditomorpha</taxon>
        <taxon>Strongyloidea</taxon>
        <taxon>Metastrongylidae</taxon>
        <taxon>Parelaphostrongylus</taxon>
    </lineage>
</organism>
<dbReference type="Proteomes" id="UP001196413">
    <property type="component" value="Unassembled WGS sequence"/>
</dbReference>
<evidence type="ECO:0000313" key="1">
    <source>
        <dbReference type="EMBL" id="KAJ1356563.1"/>
    </source>
</evidence>
<sequence length="67" mass="7604">MVAIFTGGHIGRLRREAGGAHPNANVCGEREYLRDTMIYAGKGRNSRLKDFLQPSRDLNQRGRYAFH</sequence>
<proteinExistence type="predicted"/>
<name>A0AAD5QLK2_PARTN</name>
<dbReference type="AlphaFoldDB" id="A0AAD5QLK2"/>
<comment type="caution">
    <text evidence="1">The sequence shown here is derived from an EMBL/GenBank/DDBJ whole genome shotgun (WGS) entry which is preliminary data.</text>
</comment>
<evidence type="ECO:0000313" key="2">
    <source>
        <dbReference type="Proteomes" id="UP001196413"/>
    </source>
</evidence>
<protein>
    <submittedName>
        <fullName evidence="1">Uncharacterized protein</fullName>
    </submittedName>
</protein>
<accession>A0AAD5QLK2</accession>
<reference evidence="1" key="1">
    <citation type="submission" date="2021-06" db="EMBL/GenBank/DDBJ databases">
        <title>Parelaphostrongylus tenuis whole genome reference sequence.</title>
        <authorList>
            <person name="Garwood T.J."/>
            <person name="Larsen P.A."/>
            <person name="Fountain-Jones N.M."/>
            <person name="Garbe J.R."/>
            <person name="Macchietto M.G."/>
            <person name="Kania S.A."/>
            <person name="Gerhold R.W."/>
            <person name="Richards J.E."/>
            <person name="Wolf T.M."/>
        </authorList>
    </citation>
    <scope>NUCLEOTIDE SEQUENCE</scope>
    <source>
        <strain evidence="1">MNPRO001-30</strain>
        <tissue evidence="1">Meninges</tissue>
    </source>
</reference>
<dbReference type="EMBL" id="JAHQIW010002843">
    <property type="protein sequence ID" value="KAJ1356563.1"/>
    <property type="molecule type" value="Genomic_DNA"/>
</dbReference>
<gene>
    <name evidence="1" type="ORF">KIN20_014293</name>
</gene>